<proteinExistence type="predicted"/>
<dbReference type="InterPro" id="IPR008884">
    <property type="entry name" value="TylF_MeTrfase"/>
</dbReference>
<sequence length="238" mass="27382">MDNYFITQPPYTRAIKPSFIKKWVGKGLRYLKLGDLTPLIDPFRDMNNVEQRMNYYHLVNQIIAANVKGDLVELGAFTGFSAMLFQNVLQQNQSDKKLHLYDSFEIQFSEHGDIQEILKANFLKAGLNLPTLHKGYFQDTLPTQLPEEIAFVHIDCGHGGDKFEHRDIMIYCLTEVYPKMTKGAICLLTDYIDRNQFPNGFDCNPGVYLGASSFLKDKPEKMVALYGNQLHHAYFKKE</sequence>
<dbReference type="OrthoDB" id="9811332at2"/>
<gene>
    <name evidence="1" type="ORF">FA045_12105</name>
</gene>
<comment type="caution">
    <text evidence="1">The sequence shown here is derived from an EMBL/GenBank/DDBJ whole genome shotgun (WGS) entry which is preliminary data.</text>
</comment>
<dbReference type="Pfam" id="PF13578">
    <property type="entry name" value="Methyltransf_24"/>
    <property type="match status" value="1"/>
</dbReference>
<dbReference type="EMBL" id="SWBO01000006">
    <property type="protein sequence ID" value="TKB99646.1"/>
    <property type="molecule type" value="Genomic_DNA"/>
</dbReference>
<dbReference type="InterPro" id="IPR029063">
    <property type="entry name" value="SAM-dependent_MTases_sf"/>
</dbReference>
<evidence type="ECO:0000313" key="2">
    <source>
        <dbReference type="Proteomes" id="UP000310477"/>
    </source>
</evidence>
<evidence type="ECO:0000313" key="1">
    <source>
        <dbReference type="EMBL" id="TKB99646.1"/>
    </source>
</evidence>
<dbReference type="RefSeq" id="WP_136877339.1">
    <property type="nucleotide sequence ID" value="NZ_SWBO01000006.1"/>
</dbReference>
<evidence type="ECO:0008006" key="3">
    <source>
        <dbReference type="Google" id="ProtNLM"/>
    </source>
</evidence>
<dbReference type="PANTHER" id="PTHR40036:SF1">
    <property type="entry name" value="MACROCIN O-METHYLTRANSFERASE"/>
    <property type="match status" value="1"/>
</dbReference>
<name>A0A4U1C1Y6_9SPHI</name>
<dbReference type="Proteomes" id="UP000310477">
    <property type="component" value="Unassembled WGS sequence"/>
</dbReference>
<dbReference type="Gene3D" id="3.40.50.150">
    <property type="entry name" value="Vaccinia Virus protein VP39"/>
    <property type="match status" value="1"/>
</dbReference>
<accession>A0A4U1C1Y6</accession>
<organism evidence="1 2">
    <name type="scientific">Pedobacter cryotolerans</name>
    <dbReference type="NCBI Taxonomy" id="2571270"/>
    <lineage>
        <taxon>Bacteria</taxon>
        <taxon>Pseudomonadati</taxon>
        <taxon>Bacteroidota</taxon>
        <taxon>Sphingobacteriia</taxon>
        <taxon>Sphingobacteriales</taxon>
        <taxon>Sphingobacteriaceae</taxon>
        <taxon>Pedobacter</taxon>
    </lineage>
</organism>
<keyword evidence="2" id="KW-1185">Reference proteome</keyword>
<dbReference type="AlphaFoldDB" id="A0A4U1C1Y6"/>
<reference evidence="1 2" key="1">
    <citation type="submission" date="2019-04" db="EMBL/GenBank/DDBJ databases">
        <title>Pedobacter sp. AR-2-6 sp. nov., isolated from Arctic soil.</title>
        <authorList>
            <person name="Dahal R.H."/>
            <person name="Kim D.-U."/>
        </authorList>
    </citation>
    <scope>NUCLEOTIDE SEQUENCE [LARGE SCALE GENOMIC DNA]</scope>
    <source>
        <strain evidence="1 2">AR-2-6</strain>
    </source>
</reference>
<protein>
    <recommendedName>
        <fullName evidence="3">Methyltransferase</fullName>
    </recommendedName>
</protein>
<dbReference type="PANTHER" id="PTHR40036">
    <property type="entry name" value="MACROCIN O-METHYLTRANSFERASE"/>
    <property type="match status" value="1"/>
</dbReference>
<dbReference type="SUPFAM" id="SSF53335">
    <property type="entry name" value="S-adenosyl-L-methionine-dependent methyltransferases"/>
    <property type="match status" value="1"/>
</dbReference>